<evidence type="ECO:0000313" key="3">
    <source>
        <dbReference type="Proteomes" id="UP000619079"/>
    </source>
</evidence>
<dbReference type="InterPro" id="IPR007383">
    <property type="entry name" value="DUF445"/>
</dbReference>
<feature type="transmembrane region" description="Helical" evidence="1">
    <location>
        <begin position="22"/>
        <end position="40"/>
    </location>
</feature>
<dbReference type="RefSeq" id="WP_199022890.1">
    <property type="nucleotide sequence ID" value="NZ_JAELVR010000001.1"/>
</dbReference>
<accession>A0A8J7IRY3</accession>
<feature type="transmembrane region" description="Helical" evidence="1">
    <location>
        <begin position="393"/>
        <end position="416"/>
    </location>
</feature>
<dbReference type="GO" id="GO:0005886">
    <property type="term" value="C:plasma membrane"/>
    <property type="evidence" value="ECO:0007669"/>
    <property type="project" value="TreeGrafter"/>
</dbReference>
<dbReference type="PANTHER" id="PTHR38442:SF1">
    <property type="entry name" value="INNER MEMBRANE PROTEIN"/>
    <property type="match status" value="1"/>
</dbReference>
<keyword evidence="3" id="KW-1185">Reference proteome</keyword>
<evidence type="ECO:0000313" key="2">
    <source>
        <dbReference type="EMBL" id="MBJ6370122.1"/>
    </source>
</evidence>
<dbReference type="Pfam" id="PF04286">
    <property type="entry name" value="DUF445"/>
    <property type="match status" value="1"/>
</dbReference>
<dbReference type="Proteomes" id="UP000619079">
    <property type="component" value="Unassembled WGS sequence"/>
</dbReference>
<dbReference type="EMBL" id="JAELVR010000001">
    <property type="protein sequence ID" value="MBJ6370122.1"/>
    <property type="molecule type" value="Genomic_DNA"/>
</dbReference>
<comment type="caution">
    <text evidence="2">The sequence shown here is derived from an EMBL/GenBank/DDBJ whole genome shotgun (WGS) entry which is preliminary data.</text>
</comment>
<organism evidence="2 3">
    <name type="scientific">Sedimentitalea arenosa</name>
    <dbReference type="NCBI Taxonomy" id="2798803"/>
    <lineage>
        <taxon>Bacteria</taxon>
        <taxon>Pseudomonadati</taxon>
        <taxon>Pseudomonadota</taxon>
        <taxon>Alphaproteobacteria</taxon>
        <taxon>Rhodobacterales</taxon>
        <taxon>Paracoccaceae</taxon>
        <taxon>Sedimentitalea</taxon>
    </lineage>
</organism>
<keyword evidence="1" id="KW-0812">Transmembrane</keyword>
<gene>
    <name evidence="2" type="ORF">JF290_01170</name>
</gene>
<protein>
    <submittedName>
        <fullName evidence="2">DUF445 domain-containing protein</fullName>
    </submittedName>
</protein>
<dbReference type="AlphaFoldDB" id="A0A8J7IRY3"/>
<proteinExistence type="predicted"/>
<sequence length="417" mass="46350">MSATDEPFDGDRIAEIRSVRRVATGILCALSVIFFASFAVSDPPYWLLLIRAMAEAGMVGGLADWFAVEALFRHPLKLPIPHTALLPKNQKRAAGNIARFIDEYFLVPDQLLAQVRKINPAGLLFGWLSKPDNAGVVARELSNLLQLILKYQLQRGLGPEGNRFVREMVLTSVNPKGLSRNLSTLLKDAVHSRLLDDILLEVRNVLDQNRGKVTEIVQDRSRWWIASSVDKQFVRLLVDGLLSIIDELSDGKSKLRAEFDSSVVHLIDDLHKSGHISSYIEEGRRKYADSPEFETTVDAIVGAILGRAERTLEDDPQRVAGMIAGAITEFADTVRKSPELEAQLNGRLLDAMTSVLDNIRPAIVDYISKVIEEWDSEELVERMENEVGRDLQFIRINGAVLGAFVGGALFVLTSAFH</sequence>
<dbReference type="PANTHER" id="PTHR38442">
    <property type="entry name" value="INNER MEMBRANE PROTEIN-RELATED"/>
    <property type="match status" value="1"/>
</dbReference>
<evidence type="ECO:0000256" key="1">
    <source>
        <dbReference type="SAM" id="Phobius"/>
    </source>
</evidence>
<feature type="transmembrane region" description="Helical" evidence="1">
    <location>
        <begin position="46"/>
        <end position="68"/>
    </location>
</feature>
<keyword evidence="1" id="KW-0472">Membrane</keyword>
<name>A0A8J7IRY3_9RHOB</name>
<keyword evidence="1" id="KW-1133">Transmembrane helix</keyword>
<reference evidence="2" key="1">
    <citation type="submission" date="2020-12" db="EMBL/GenBank/DDBJ databases">
        <title>Sedimentitalea sp. nov., isolated from sand in Incheon.</title>
        <authorList>
            <person name="Kim W."/>
        </authorList>
    </citation>
    <scope>NUCLEOTIDE SEQUENCE</scope>
    <source>
        <strain evidence="2">CAU 1593</strain>
    </source>
</reference>